<evidence type="ECO:0000313" key="2">
    <source>
        <dbReference type="EMBL" id="KAK3235211.1"/>
    </source>
</evidence>
<feature type="compositionally biased region" description="Polar residues" evidence="1">
    <location>
        <begin position="760"/>
        <end position="777"/>
    </location>
</feature>
<feature type="region of interest" description="Disordered" evidence="1">
    <location>
        <begin position="321"/>
        <end position="340"/>
    </location>
</feature>
<accession>A0AAE0BEN1</accession>
<feature type="region of interest" description="Disordered" evidence="1">
    <location>
        <begin position="630"/>
        <end position="652"/>
    </location>
</feature>
<feature type="compositionally biased region" description="Low complexity" evidence="1">
    <location>
        <begin position="630"/>
        <end position="641"/>
    </location>
</feature>
<gene>
    <name evidence="2" type="ORF">CYMTET_54572</name>
</gene>
<comment type="caution">
    <text evidence="2">The sequence shown here is derived from an EMBL/GenBank/DDBJ whole genome shotgun (WGS) entry which is preliminary data.</text>
</comment>
<keyword evidence="3" id="KW-1185">Reference proteome</keyword>
<organism evidence="2 3">
    <name type="scientific">Cymbomonas tetramitiformis</name>
    <dbReference type="NCBI Taxonomy" id="36881"/>
    <lineage>
        <taxon>Eukaryota</taxon>
        <taxon>Viridiplantae</taxon>
        <taxon>Chlorophyta</taxon>
        <taxon>Pyramimonadophyceae</taxon>
        <taxon>Pyramimonadales</taxon>
        <taxon>Pyramimonadaceae</taxon>
        <taxon>Cymbomonas</taxon>
    </lineage>
</organism>
<sequence>MGTSTRSHTAAARRSLVTIFDDAAARHATTPATPTVATTPTAQSAGALFLDAVKRLAKESFDERAAKLVIKKVYDDKHGRFDGTESNVSSVFARLVLALRDIFVTEESAFSSLFDLEDATLPVRAEANKLLFSTLEFIVAPVSPAADWMESSAEAHPFDGKWVLLEIARMLLDSDGPFQGTADLLAIKINQFDPSRAIAAFNAALRSARRKSTLDDMEVKSLFIKSLDPVFYAPVVNNRLLLHDQRAAESLATIQQWTRECYAQNGTDSHVPPATRTFSALTLAGQSNDEDYKTIFSELRDQLYDMKKEIKALHSRLDDTKGYTPRNDKKNTIGRGGHGDGFRFAAKPLPEHGNFPQTFRGKSSGKVAFHKPTGTFVPLCRHPACSATAETHWHRDCPNGGPRGHVGAHGFSIADSENDVLATMFQNAVDDDDAARFDAVCYIADGKPELYDTASAFSFAVAEERMPDTIDEYLGYRQPADARLGVCAVGGATNINSFKVHAEVHDDAPVVPPPPAPPSAPQSVVSDEGMYPISALHAHESHTTFMDKFAFNLDIAGPEPTLAMHNMGPVAPVDSVSVATDDSEDDDECLPPPRRALGCGRPPMGFGFSALTSLAVCLLFVVCATAAPSRDRSAPASSATPERTGDEVGGAGVLAPTAIPPALYWQPEGWYPNWYRAGTWSGWTWHPGPPQPPEAAPIVTEPPSPGGAPPSPDYVPPTWGGGTGDELSSSIQHRTRLVAPGATDYNDIDTSSILSFCSTHDLANSGTSSPGRCNSGTGSPGHSRRG</sequence>
<proteinExistence type="predicted"/>
<evidence type="ECO:0000256" key="1">
    <source>
        <dbReference type="SAM" id="MobiDB-lite"/>
    </source>
</evidence>
<evidence type="ECO:0000313" key="3">
    <source>
        <dbReference type="Proteomes" id="UP001190700"/>
    </source>
</evidence>
<dbReference type="AlphaFoldDB" id="A0AAE0BEN1"/>
<dbReference type="Proteomes" id="UP001190700">
    <property type="component" value="Unassembled WGS sequence"/>
</dbReference>
<protein>
    <submittedName>
        <fullName evidence="2">Uncharacterized protein</fullName>
    </submittedName>
</protein>
<reference evidence="2 3" key="1">
    <citation type="journal article" date="2015" name="Genome Biol. Evol.">
        <title>Comparative Genomics of a Bacterivorous Green Alga Reveals Evolutionary Causalities and Consequences of Phago-Mixotrophic Mode of Nutrition.</title>
        <authorList>
            <person name="Burns J.A."/>
            <person name="Paasch A."/>
            <person name="Narechania A."/>
            <person name="Kim E."/>
        </authorList>
    </citation>
    <scope>NUCLEOTIDE SEQUENCE [LARGE SCALE GENOMIC DNA]</scope>
    <source>
        <strain evidence="2 3">PLY_AMNH</strain>
    </source>
</reference>
<feature type="compositionally biased region" description="Pro residues" evidence="1">
    <location>
        <begin position="687"/>
        <end position="715"/>
    </location>
</feature>
<name>A0AAE0BEN1_9CHLO</name>
<feature type="region of interest" description="Disordered" evidence="1">
    <location>
        <begin position="686"/>
        <end position="730"/>
    </location>
</feature>
<feature type="region of interest" description="Disordered" evidence="1">
    <location>
        <begin position="760"/>
        <end position="786"/>
    </location>
</feature>
<dbReference type="EMBL" id="LGRX02035342">
    <property type="protein sequence ID" value="KAK3235211.1"/>
    <property type="molecule type" value="Genomic_DNA"/>
</dbReference>